<keyword evidence="2" id="KW-0808">Transferase</keyword>
<dbReference type="InterPro" id="IPR051531">
    <property type="entry name" value="N-acetyltransferase"/>
</dbReference>
<gene>
    <name evidence="2" type="ORF">PL2TA16_01772</name>
</gene>
<dbReference type="PANTHER" id="PTHR43792">
    <property type="entry name" value="GNAT FAMILY, PUTATIVE (AFU_ORTHOLOGUE AFUA_3G00765)-RELATED-RELATED"/>
    <property type="match status" value="1"/>
</dbReference>
<proteinExistence type="predicted"/>
<sequence length="180" mass="20460">MSSIKITTQNFILRPFEKKDLMKFTSYRALGSVARYQNWADYTYQDAIKLFESMDYATFGSAGKWYQLAISDKGTDTLLGDLAIHFIDAEQVEIGFTVAPEFQGKNVATEALSGLINYAFGCLGKHRIIATTDARNKASYKLLEKVGFRREGHFIKNVFFKGAWSDEYQYALLRSESNII</sequence>
<evidence type="ECO:0000313" key="2">
    <source>
        <dbReference type="EMBL" id="ESP90668.1"/>
    </source>
</evidence>
<evidence type="ECO:0000313" key="3">
    <source>
        <dbReference type="Proteomes" id="UP000017820"/>
    </source>
</evidence>
<dbReference type="RefSeq" id="WP_023402025.1">
    <property type="nucleotide sequence ID" value="NZ_AUSV01000134.1"/>
</dbReference>
<dbReference type="AlphaFoldDB" id="V4HLL0"/>
<organism evidence="2 3">
    <name type="scientific">Pseudoalteromonas luteoviolacea (strain 2ta16)</name>
    <dbReference type="NCBI Taxonomy" id="1353533"/>
    <lineage>
        <taxon>Bacteria</taxon>
        <taxon>Pseudomonadati</taxon>
        <taxon>Pseudomonadota</taxon>
        <taxon>Gammaproteobacteria</taxon>
        <taxon>Alteromonadales</taxon>
        <taxon>Pseudoalteromonadaceae</taxon>
        <taxon>Pseudoalteromonas</taxon>
    </lineage>
</organism>
<dbReference type="SUPFAM" id="SSF55729">
    <property type="entry name" value="Acyl-CoA N-acyltransferases (Nat)"/>
    <property type="match status" value="1"/>
</dbReference>
<dbReference type="PROSITE" id="PS51186">
    <property type="entry name" value="GNAT"/>
    <property type="match status" value="1"/>
</dbReference>
<dbReference type="InterPro" id="IPR016181">
    <property type="entry name" value="Acyl_CoA_acyltransferase"/>
</dbReference>
<protein>
    <submittedName>
        <fullName evidence="2">Acetyltransferase</fullName>
    </submittedName>
</protein>
<dbReference type="Gene3D" id="3.40.630.30">
    <property type="match status" value="1"/>
</dbReference>
<dbReference type="EMBL" id="AUSV01000134">
    <property type="protein sequence ID" value="ESP90668.1"/>
    <property type="molecule type" value="Genomic_DNA"/>
</dbReference>
<dbReference type="PANTHER" id="PTHR43792:SF1">
    <property type="entry name" value="N-ACETYLTRANSFERASE DOMAIN-CONTAINING PROTEIN"/>
    <property type="match status" value="1"/>
</dbReference>
<evidence type="ECO:0000259" key="1">
    <source>
        <dbReference type="PROSITE" id="PS51186"/>
    </source>
</evidence>
<feature type="domain" description="N-acetyltransferase" evidence="1">
    <location>
        <begin position="11"/>
        <end position="175"/>
    </location>
</feature>
<comment type="caution">
    <text evidence="2">The sequence shown here is derived from an EMBL/GenBank/DDBJ whole genome shotgun (WGS) entry which is preliminary data.</text>
</comment>
<dbReference type="PATRIC" id="fig|1353533.3.peg.5208"/>
<name>V4HLL0_PSEL2</name>
<accession>V4HLL0</accession>
<reference evidence="2 3" key="1">
    <citation type="submission" date="2013-07" db="EMBL/GenBank/DDBJ databases">
        <title>Draft genome sequence of Pseudoalteromonas luteoviolacea 2ta16.</title>
        <authorList>
            <person name="Allen E.E."/>
            <person name="Azam F."/>
            <person name="Podell S."/>
        </authorList>
    </citation>
    <scope>NUCLEOTIDE SEQUENCE [LARGE SCALE GENOMIC DNA]</scope>
    <source>
        <strain evidence="2 3">2ta16</strain>
    </source>
</reference>
<dbReference type="Proteomes" id="UP000017820">
    <property type="component" value="Unassembled WGS sequence"/>
</dbReference>
<dbReference type="InterPro" id="IPR000182">
    <property type="entry name" value="GNAT_dom"/>
</dbReference>
<dbReference type="GO" id="GO:0016747">
    <property type="term" value="F:acyltransferase activity, transferring groups other than amino-acyl groups"/>
    <property type="evidence" value="ECO:0007669"/>
    <property type="project" value="InterPro"/>
</dbReference>
<dbReference type="Pfam" id="PF13302">
    <property type="entry name" value="Acetyltransf_3"/>
    <property type="match status" value="1"/>
</dbReference>